<dbReference type="SUPFAM" id="SSF161098">
    <property type="entry name" value="MetI-like"/>
    <property type="match status" value="1"/>
</dbReference>
<feature type="transmembrane region" description="Helical" evidence="8">
    <location>
        <begin position="98"/>
        <end position="122"/>
    </location>
</feature>
<evidence type="ECO:0000256" key="7">
    <source>
        <dbReference type="ARBA" id="ARBA00023136"/>
    </source>
</evidence>
<evidence type="ECO:0000256" key="5">
    <source>
        <dbReference type="ARBA" id="ARBA00022692"/>
    </source>
</evidence>
<protein>
    <submittedName>
        <fullName evidence="10">ABC transporter permease</fullName>
    </submittedName>
</protein>
<dbReference type="CDD" id="cd06261">
    <property type="entry name" value="TM_PBP2"/>
    <property type="match status" value="1"/>
</dbReference>
<evidence type="ECO:0000256" key="1">
    <source>
        <dbReference type="ARBA" id="ARBA00004429"/>
    </source>
</evidence>
<comment type="caution">
    <text evidence="10">The sequence shown here is derived from an EMBL/GenBank/DDBJ whole genome shotgun (WGS) entry which is preliminary data.</text>
</comment>
<name>A0ABR8MPJ1_9ACTN</name>
<dbReference type="PROSITE" id="PS50928">
    <property type="entry name" value="ABC_TM1"/>
    <property type="match status" value="1"/>
</dbReference>
<evidence type="ECO:0000256" key="6">
    <source>
        <dbReference type="ARBA" id="ARBA00022989"/>
    </source>
</evidence>
<dbReference type="PANTHER" id="PTHR43357">
    <property type="entry name" value="INNER MEMBRANE ABC TRANSPORTER PERMEASE PROTEIN YDCV"/>
    <property type="match status" value="1"/>
</dbReference>
<keyword evidence="7 8" id="KW-0472">Membrane</keyword>
<feature type="transmembrane region" description="Helical" evidence="8">
    <location>
        <begin position="232"/>
        <end position="252"/>
    </location>
</feature>
<gene>
    <name evidence="10" type="ORF">IEZ25_17690</name>
</gene>
<comment type="subcellular location">
    <subcellularLocation>
        <location evidence="1">Cell inner membrane</location>
        <topology evidence="1">Multi-pass membrane protein</topology>
    </subcellularLocation>
    <subcellularLocation>
        <location evidence="8">Cell membrane</location>
        <topology evidence="8">Multi-pass membrane protein</topology>
    </subcellularLocation>
</comment>
<evidence type="ECO:0000256" key="4">
    <source>
        <dbReference type="ARBA" id="ARBA00022519"/>
    </source>
</evidence>
<feature type="domain" description="ABC transmembrane type-1" evidence="9">
    <location>
        <begin position="63"/>
        <end position="251"/>
    </location>
</feature>
<evidence type="ECO:0000256" key="3">
    <source>
        <dbReference type="ARBA" id="ARBA00022475"/>
    </source>
</evidence>
<keyword evidence="11" id="KW-1185">Reference proteome</keyword>
<keyword evidence="3" id="KW-1003">Cell membrane</keyword>
<reference evidence="10 11" key="1">
    <citation type="submission" date="2020-09" db="EMBL/GenBank/DDBJ databases">
        <title>novel species in genus Nocardioides.</title>
        <authorList>
            <person name="Zhang G."/>
        </authorList>
    </citation>
    <scope>NUCLEOTIDE SEQUENCE [LARGE SCALE GENOMIC DNA]</scope>
    <source>
        <strain evidence="10 11">19197</strain>
    </source>
</reference>
<evidence type="ECO:0000313" key="11">
    <source>
        <dbReference type="Proteomes" id="UP000649289"/>
    </source>
</evidence>
<keyword evidence="5 8" id="KW-0812">Transmembrane</keyword>
<dbReference type="Proteomes" id="UP000649289">
    <property type="component" value="Unassembled WGS sequence"/>
</dbReference>
<organism evidence="10 11">
    <name type="scientific">Nocardioides hwasunensis</name>
    <dbReference type="NCBI Taxonomy" id="397258"/>
    <lineage>
        <taxon>Bacteria</taxon>
        <taxon>Bacillati</taxon>
        <taxon>Actinomycetota</taxon>
        <taxon>Actinomycetes</taxon>
        <taxon>Propionibacteriales</taxon>
        <taxon>Nocardioidaceae</taxon>
        <taxon>Nocardioides</taxon>
    </lineage>
</organism>
<dbReference type="Pfam" id="PF00528">
    <property type="entry name" value="BPD_transp_1"/>
    <property type="match status" value="1"/>
</dbReference>
<dbReference type="RefSeq" id="WP_191200763.1">
    <property type="nucleotide sequence ID" value="NZ_BAAAPA010000001.1"/>
</dbReference>
<feature type="transmembrane region" description="Helical" evidence="8">
    <location>
        <begin position="128"/>
        <end position="153"/>
    </location>
</feature>
<proteinExistence type="inferred from homology"/>
<dbReference type="EMBL" id="JACXYY010000007">
    <property type="protein sequence ID" value="MBD3916454.1"/>
    <property type="molecule type" value="Genomic_DNA"/>
</dbReference>
<dbReference type="InterPro" id="IPR000515">
    <property type="entry name" value="MetI-like"/>
</dbReference>
<evidence type="ECO:0000256" key="8">
    <source>
        <dbReference type="RuleBase" id="RU363032"/>
    </source>
</evidence>
<evidence type="ECO:0000313" key="10">
    <source>
        <dbReference type="EMBL" id="MBD3916454.1"/>
    </source>
</evidence>
<keyword evidence="6 8" id="KW-1133">Transmembrane helix</keyword>
<accession>A0ABR8MPJ1</accession>
<feature type="transmembrane region" description="Helical" evidence="8">
    <location>
        <begin position="67"/>
        <end position="91"/>
    </location>
</feature>
<dbReference type="Gene3D" id="1.10.3720.10">
    <property type="entry name" value="MetI-like"/>
    <property type="match status" value="1"/>
</dbReference>
<keyword evidence="2 8" id="KW-0813">Transport</keyword>
<dbReference type="InterPro" id="IPR035906">
    <property type="entry name" value="MetI-like_sf"/>
</dbReference>
<comment type="similarity">
    <text evidence="8">Belongs to the binding-protein-dependent transport system permease family.</text>
</comment>
<evidence type="ECO:0000256" key="2">
    <source>
        <dbReference type="ARBA" id="ARBA00022448"/>
    </source>
</evidence>
<feature type="transmembrane region" description="Helical" evidence="8">
    <location>
        <begin position="174"/>
        <end position="196"/>
    </location>
</feature>
<feature type="transmembrane region" description="Helical" evidence="8">
    <location>
        <begin position="12"/>
        <end position="32"/>
    </location>
</feature>
<sequence length="261" mass="28367">MSLVARVLRPLPVLLIVLLLVLPSLVVVPMSFSSSQILEFPPQGFSLRWYEAIAGNAVWLEAARNSLAVALAVVVLSTLIGAPAGIAIGLWRWRGRSLFLGFALVPAVMPPMVLAIGMYITYARFDLVGYWGLVAAHTVMALPFVVLTVMSSAQLVDPTLLTAAQSLGAKRWRVLVEIVLPLVKGGMAAGAIFAFITSWDEVVVAIYLTDPTFKTLPVVMWNQLRERVDPNVAVVATLLFAVTSLVMAYVVLKGERKKRVQ</sequence>
<dbReference type="PANTHER" id="PTHR43357:SF4">
    <property type="entry name" value="INNER MEMBRANE ABC TRANSPORTER PERMEASE PROTEIN YDCV"/>
    <property type="match status" value="1"/>
</dbReference>
<evidence type="ECO:0000259" key="9">
    <source>
        <dbReference type="PROSITE" id="PS50928"/>
    </source>
</evidence>
<keyword evidence="4" id="KW-0997">Cell inner membrane</keyword>